<dbReference type="GO" id="GO:0004739">
    <property type="term" value="F:pyruvate dehydrogenase (acetyl-transferring) activity"/>
    <property type="evidence" value="ECO:0007669"/>
    <property type="project" value="TreeGrafter"/>
</dbReference>
<dbReference type="InterPro" id="IPR029061">
    <property type="entry name" value="THDP-binding"/>
</dbReference>
<comment type="cofactor">
    <cofactor evidence="1">
        <name>thiamine diphosphate</name>
        <dbReference type="ChEBI" id="CHEBI:58937"/>
    </cofactor>
</comment>
<evidence type="ECO:0000313" key="5">
    <source>
        <dbReference type="EMBL" id="KAK7317781.1"/>
    </source>
</evidence>
<evidence type="ECO:0000256" key="1">
    <source>
        <dbReference type="ARBA" id="ARBA00001964"/>
    </source>
</evidence>
<evidence type="ECO:0000256" key="3">
    <source>
        <dbReference type="ARBA" id="ARBA00023052"/>
    </source>
</evidence>
<sequence length="193" mass="21186">MEMDSLPNDGKVTATAVNPTPLPLANLPQLAKSLNLGHQFFRVSFKHYKKLIQSNHYAVEASAYHDHCTFLSHGGTLIEGQLFEALNVAALMDLLAILVYENNHYGMGTVEWKAAKSPSYYKSGDFVSRLKVDGADGCGAFKAYAIECAYAQSEFGSGALLVAPFMTQYECYAGLVYANWASNSWHGSSVRWV</sequence>
<dbReference type="Pfam" id="PF00676">
    <property type="entry name" value="E1_dh"/>
    <property type="match status" value="1"/>
</dbReference>
<dbReference type="InterPro" id="IPR001017">
    <property type="entry name" value="DH_E1"/>
</dbReference>
<dbReference type="SUPFAM" id="SSF52518">
    <property type="entry name" value="Thiamin diphosphate-binding fold (THDP-binding)"/>
    <property type="match status" value="1"/>
</dbReference>
<keyword evidence="6" id="KW-1185">Reference proteome</keyword>
<evidence type="ECO:0000259" key="4">
    <source>
        <dbReference type="Pfam" id="PF00676"/>
    </source>
</evidence>
<dbReference type="GO" id="GO:0006086">
    <property type="term" value="P:pyruvate decarboxylation to acetyl-CoA"/>
    <property type="evidence" value="ECO:0007669"/>
    <property type="project" value="TreeGrafter"/>
</dbReference>
<dbReference type="EMBL" id="JAYKXN010000001">
    <property type="protein sequence ID" value="KAK7317781.1"/>
    <property type="molecule type" value="Genomic_DNA"/>
</dbReference>
<proteinExistence type="predicted"/>
<keyword evidence="2" id="KW-0560">Oxidoreductase</keyword>
<keyword evidence="3" id="KW-0786">Thiamine pyrophosphate</keyword>
<protein>
    <recommendedName>
        <fullName evidence="4">Dehydrogenase E1 component domain-containing protein</fullName>
    </recommendedName>
</protein>
<organism evidence="5 6">
    <name type="scientific">Clitoria ternatea</name>
    <name type="common">Butterfly pea</name>
    <dbReference type="NCBI Taxonomy" id="43366"/>
    <lineage>
        <taxon>Eukaryota</taxon>
        <taxon>Viridiplantae</taxon>
        <taxon>Streptophyta</taxon>
        <taxon>Embryophyta</taxon>
        <taxon>Tracheophyta</taxon>
        <taxon>Spermatophyta</taxon>
        <taxon>Magnoliopsida</taxon>
        <taxon>eudicotyledons</taxon>
        <taxon>Gunneridae</taxon>
        <taxon>Pentapetalae</taxon>
        <taxon>rosids</taxon>
        <taxon>fabids</taxon>
        <taxon>Fabales</taxon>
        <taxon>Fabaceae</taxon>
        <taxon>Papilionoideae</taxon>
        <taxon>50 kb inversion clade</taxon>
        <taxon>NPAAA clade</taxon>
        <taxon>indigoferoid/millettioid clade</taxon>
        <taxon>Phaseoleae</taxon>
        <taxon>Clitoria</taxon>
    </lineage>
</organism>
<gene>
    <name evidence="5" type="ORF">RJT34_02302</name>
</gene>
<name>A0AAN9Q0A2_CLITE</name>
<feature type="domain" description="Dehydrogenase E1 component" evidence="4">
    <location>
        <begin position="66"/>
        <end position="150"/>
    </location>
</feature>
<dbReference type="PANTHER" id="PTHR11516">
    <property type="entry name" value="PYRUVATE DEHYDROGENASE E1 COMPONENT, ALPHA SUBUNIT BACTERIAL AND ORGANELLAR"/>
    <property type="match status" value="1"/>
</dbReference>
<dbReference type="PANTHER" id="PTHR11516:SF60">
    <property type="entry name" value="PYRUVATE DEHYDROGENASE E1 COMPONENT SUBUNIT ALPHA"/>
    <property type="match status" value="1"/>
</dbReference>
<dbReference type="AlphaFoldDB" id="A0AAN9Q0A2"/>
<evidence type="ECO:0000256" key="2">
    <source>
        <dbReference type="ARBA" id="ARBA00023002"/>
    </source>
</evidence>
<evidence type="ECO:0000313" key="6">
    <source>
        <dbReference type="Proteomes" id="UP001359559"/>
    </source>
</evidence>
<dbReference type="Gene3D" id="3.40.50.970">
    <property type="match status" value="1"/>
</dbReference>
<accession>A0AAN9Q0A2</accession>
<comment type="caution">
    <text evidence="5">The sequence shown here is derived from an EMBL/GenBank/DDBJ whole genome shotgun (WGS) entry which is preliminary data.</text>
</comment>
<reference evidence="5 6" key="1">
    <citation type="submission" date="2024-01" db="EMBL/GenBank/DDBJ databases">
        <title>The genomes of 5 underutilized Papilionoideae crops provide insights into root nodulation and disease resistance.</title>
        <authorList>
            <person name="Yuan L."/>
        </authorList>
    </citation>
    <scope>NUCLEOTIDE SEQUENCE [LARGE SCALE GENOMIC DNA]</scope>
    <source>
        <strain evidence="5">LY-2023</strain>
        <tissue evidence="5">Leaf</tissue>
    </source>
</reference>
<dbReference type="InterPro" id="IPR050642">
    <property type="entry name" value="PDH_E1_Alpha_Subunit"/>
</dbReference>
<dbReference type="Proteomes" id="UP001359559">
    <property type="component" value="Unassembled WGS sequence"/>
</dbReference>